<proteinExistence type="predicted"/>
<reference evidence="1" key="1">
    <citation type="journal article" date="2014" name="Front. Microbiol.">
        <title>High frequency of phylogenetically diverse reductive dehalogenase-homologous genes in deep subseafloor sedimentary metagenomes.</title>
        <authorList>
            <person name="Kawai M."/>
            <person name="Futagami T."/>
            <person name="Toyoda A."/>
            <person name="Takaki Y."/>
            <person name="Nishi S."/>
            <person name="Hori S."/>
            <person name="Arai W."/>
            <person name="Tsubouchi T."/>
            <person name="Morono Y."/>
            <person name="Uchiyama I."/>
            <person name="Ito T."/>
            <person name="Fujiyama A."/>
            <person name="Inagaki F."/>
            <person name="Takami H."/>
        </authorList>
    </citation>
    <scope>NUCLEOTIDE SEQUENCE</scope>
    <source>
        <strain evidence="1">Expedition CK06-06</strain>
    </source>
</reference>
<gene>
    <name evidence="1" type="ORF">S01H1_77502</name>
</gene>
<feature type="non-terminal residue" evidence="1">
    <location>
        <position position="168"/>
    </location>
</feature>
<protein>
    <submittedName>
        <fullName evidence="1">Uncharacterized protein</fullName>
    </submittedName>
</protein>
<evidence type="ECO:0000313" key="1">
    <source>
        <dbReference type="EMBL" id="GAG51356.1"/>
    </source>
</evidence>
<dbReference type="EMBL" id="BARS01052093">
    <property type="protein sequence ID" value="GAG51356.1"/>
    <property type="molecule type" value="Genomic_DNA"/>
</dbReference>
<organism evidence="1">
    <name type="scientific">marine sediment metagenome</name>
    <dbReference type="NCBI Taxonomy" id="412755"/>
    <lineage>
        <taxon>unclassified sequences</taxon>
        <taxon>metagenomes</taxon>
        <taxon>ecological metagenomes</taxon>
    </lineage>
</organism>
<sequence length="168" mass="17843">MPDVMRWRNQDSYPVVSPPCQTTLLYEIGDLIFQSLNGQIYPASAQTDQGSLLRNQALFACRFLGVAAQRSEIGEILPIRVNTRGNHEFIIAAVAVELVLGTRVGAVENAAGAALLDQTVTDVAADNLSIGRVQARALVGDTSVLVRIVSEVMDGGLDPGTCESSSSV</sequence>
<name>X0ZSZ9_9ZZZZ</name>
<accession>X0ZSZ9</accession>
<dbReference type="AlphaFoldDB" id="X0ZSZ9"/>
<comment type="caution">
    <text evidence="1">The sequence shown here is derived from an EMBL/GenBank/DDBJ whole genome shotgun (WGS) entry which is preliminary data.</text>
</comment>